<keyword evidence="2" id="KW-0479">Metal-binding</keyword>
<dbReference type="InterPro" id="IPR017150">
    <property type="entry name" value="Pept_M20_glutamate_carboxypep"/>
</dbReference>
<keyword evidence="7" id="KW-0121">Carboxypeptidase</keyword>
<evidence type="ECO:0000256" key="3">
    <source>
        <dbReference type="ARBA" id="ARBA00022801"/>
    </source>
</evidence>
<dbReference type="SUPFAM" id="SSF53187">
    <property type="entry name" value="Zn-dependent exopeptidases"/>
    <property type="match status" value="1"/>
</dbReference>
<feature type="active site" evidence="5">
    <location>
        <position position="88"/>
    </location>
</feature>
<dbReference type="GO" id="GO:0004180">
    <property type="term" value="F:carboxypeptidase activity"/>
    <property type="evidence" value="ECO:0007669"/>
    <property type="project" value="UniProtKB-KW"/>
</dbReference>
<feature type="domain" description="Peptidase M20 dimerisation" evidence="6">
    <location>
        <begin position="186"/>
        <end position="287"/>
    </location>
</feature>
<keyword evidence="3" id="KW-0378">Hydrolase</keyword>
<dbReference type="AlphaFoldDB" id="A0A1G9SWW2"/>
<dbReference type="Gene3D" id="3.30.70.360">
    <property type="match status" value="1"/>
</dbReference>
<evidence type="ECO:0000256" key="4">
    <source>
        <dbReference type="ARBA" id="ARBA00022833"/>
    </source>
</evidence>
<dbReference type="PANTHER" id="PTHR43808:SF9">
    <property type="entry name" value="BLL0789 PROTEIN"/>
    <property type="match status" value="1"/>
</dbReference>
<dbReference type="InterPro" id="IPR036264">
    <property type="entry name" value="Bact_exopeptidase_dim_dom"/>
</dbReference>
<gene>
    <name evidence="7" type="ORF">SAMN05660299_00802</name>
</gene>
<keyword evidence="8" id="KW-1185">Reference proteome</keyword>
<dbReference type="SUPFAM" id="SSF55031">
    <property type="entry name" value="Bacterial exopeptidase dimerisation domain"/>
    <property type="match status" value="1"/>
</dbReference>
<name>A0A1G9SWW2_9FIRM</name>
<dbReference type="PANTHER" id="PTHR43808">
    <property type="entry name" value="ACETYLORNITHINE DEACETYLASE"/>
    <property type="match status" value="1"/>
</dbReference>
<keyword evidence="4" id="KW-0862">Zinc</keyword>
<dbReference type="EMBL" id="FNHQ01000006">
    <property type="protein sequence ID" value="SDM39874.1"/>
    <property type="molecule type" value="Genomic_DNA"/>
</dbReference>
<evidence type="ECO:0000313" key="8">
    <source>
        <dbReference type="Proteomes" id="UP000199309"/>
    </source>
</evidence>
<evidence type="ECO:0000259" key="6">
    <source>
        <dbReference type="Pfam" id="PF07687"/>
    </source>
</evidence>
<dbReference type="RefSeq" id="WP_091648360.1">
    <property type="nucleotide sequence ID" value="NZ_FNHQ01000006.1"/>
</dbReference>
<dbReference type="PROSITE" id="PS00758">
    <property type="entry name" value="ARGE_DAPE_CPG2_1"/>
    <property type="match status" value="1"/>
</dbReference>
<dbReference type="CDD" id="cd03885">
    <property type="entry name" value="M20_CPDG2"/>
    <property type="match status" value="1"/>
</dbReference>
<dbReference type="STRING" id="349095.SAMN05660299_00802"/>
<dbReference type="Pfam" id="PF01546">
    <property type="entry name" value="Peptidase_M20"/>
    <property type="match status" value="1"/>
</dbReference>
<dbReference type="GO" id="GO:0046872">
    <property type="term" value="F:metal ion binding"/>
    <property type="evidence" value="ECO:0007669"/>
    <property type="project" value="UniProtKB-KW"/>
</dbReference>
<dbReference type="PIRSF" id="PIRSF037238">
    <property type="entry name" value="Carboxypeptidase_G2"/>
    <property type="match status" value="1"/>
</dbReference>
<dbReference type="InterPro" id="IPR011650">
    <property type="entry name" value="Peptidase_M20_dimer"/>
</dbReference>
<dbReference type="OrthoDB" id="9783294at2"/>
<dbReference type="Pfam" id="PF07687">
    <property type="entry name" value="M20_dimer"/>
    <property type="match status" value="1"/>
</dbReference>
<feature type="active site" description="Proton acceptor" evidence="5">
    <location>
        <position position="148"/>
    </location>
</feature>
<evidence type="ECO:0000313" key="7">
    <source>
        <dbReference type="EMBL" id="SDM39874.1"/>
    </source>
</evidence>
<dbReference type="Gene3D" id="3.40.630.10">
    <property type="entry name" value="Zn peptidases"/>
    <property type="match status" value="1"/>
</dbReference>
<accession>A0A1G9SWW2</accession>
<proteinExistence type="predicted"/>
<dbReference type="InterPro" id="IPR002933">
    <property type="entry name" value="Peptidase_M20"/>
</dbReference>
<evidence type="ECO:0000256" key="5">
    <source>
        <dbReference type="PIRSR" id="PIRSR037238-1"/>
    </source>
</evidence>
<dbReference type="Proteomes" id="UP000199309">
    <property type="component" value="Unassembled WGS sequence"/>
</dbReference>
<evidence type="ECO:0000256" key="2">
    <source>
        <dbReference type="ARBA" id="ARBA00022723"/>
    </source>
</evidence>
<dbReference type="InterPro" id="IPR001261">
    <property type="entry name" value="ArgE/DapE_CS"/>
</dbReference>
<sequence length="388" mass="41478">MDNVKQKAFDFIDNHHEEMMSLWEKLVSIESGSLNKRGIDAVAEEIKNQLDGIGASTTIISMDKAGNMLTSLSGKVKAAPVLILGHMDTVFADGTLKNQPFIVKEGKAYGPGILDMKGGIVIALYVMKALHYAGYAVRPVKLILAGDEEIGHRNSDAAKRIIEEASGAVAAFNCETGFLDNGIVVQRKGSAVFKMDVTGIAVHAGNEPEKGRSAILEIAHKVIAIQNLTDWKKGTTFNVGVISGGTVVNAVPGQASIQIDVRYVEPDYLDHICEQIENIANKKYVSDTTTTLTQLAGFSPMKHTAENDALFEVVKKTYAELQLAAPYAKIVGGGSDSAYAVIAGVPAVCAMGVKGGKNHSPQEFAVVDTLFERAKILAACIINRDTCL</sequence>
<organism evidence="7 8">
    <name type="scientific">Megasphaera paucivorans</name>
    <dbReference type="NCBI Taxonomy" id="349095"/>
    <lineage>
        <taxon>Bacteria</taxon>
        <taxon>Bacillati</taxon>
        <taxon>Bacillota</taxon>
        <taxon>Negativicutes</taxon>
        <taxon>Veillonellales</taxon>
        <taxon>Veillonellaceae</taxon>
        <taxon>Megasphaera</taxon>
    </lineage>
</organism>
<comment type="cofactor">
    <cofactor evidence="1">
        <name>Zn(2+)</name>
        <dbReference type="ChEBI" id="CHEBI:29105"/>
    </cofactor>
</comment>
<reference evidence="7 8" key="1">
    <citation type="submission" date="2016-10" db="EMBL/GenBank/DDBJ databases">
        <authorList>
            <person name="de Groot N.N."/>
        </authorList>
    </citation>
    <scope>NUCLEOTIDE SEQUENCE [LARGE SCALE GENOMIC DNA]</scope>
    <source>
        <strain evidence="7 8">DSM 16981</strain>
    </source>
</reference>
<protein>
    <submittedName>
        <fullName evidence="7">Glutamate carboxypeptidase</fullName>
    </submittedName>
</protein>
<keyword evidence="7" id="KW-0645">Protease</keyword>
<dbReference type="InterPro" id="IPR050072">
    <property type="entry name" value="Peptidase_M20A"/>
</dbReference>
<evidence type="ECO:0000256" key="1">
    <source>
        <dbReference type="ARBA" id="ARBA00001947"/>
    </source>
</evidence>